<proteinExistence type="inferred from homology"/>
<keyword evidence="7" id="KW-1133">Transmembrane helix</keyword>
<accession>A0A917TQM1</accession>
<evidence type="ECO:0008006" key="10">
    <source>
        <dbReference type="Google" id="ProtNLM"/>
    </source>
</evidence>
<keyword evidence="3 5" id="KW-0175">Coiled coil</keyword>
<sequence length="508" mass="54048">MLIDVELLLLIVGLAVGAFAGWFVARSRSAVELAKLEATLQATRDGEARLESSLRNLTFEARAQTQDAVADAVAPLHEALQRYERRIAELERDRVGAYESLREQVRAMHEVSGELRTETRQLVGALRAPQVRGRWGEHQLRRIVEVAGLLEHCDFDEQVTAVTDAGVQRPDLVVRLHGARQVVVDAKAPLEGYLAAMEARDEAARTAALTQHARHLRAHVDALSAKSYWSAFEPAPEFVVLFVPADTFLDAALQHDPSLLEHAFAHNVVLATPATLVALLRTVAYGWRQDSLTANAFAVHRTARELYARLSTMGDHLSKVGAALTTAVSSYNRAVGSLESRVLVSARKLAEMGISADPIPTPQPVDLTARTLHSPELTPPPPPPQFAPPQPQPAPPPTQLAPPPPQPASPQPAQPAPPPASTAATASAVIPAPASAANPAAAPAPASGTAPASAFAGASAVAGLDHDRGEQVRDHQPGAASSDSPAARDPATEYAMLLMAAYREDPPQ</sequence>
<comment type="caution">
    <text evidence="8">The sequence shown here is derived from an EMBL/GenBank/DDBJ whole genome shotgun (WGS) entry which is preliminary data.</text>
</comment>
<evidence type="ECO:0000256" key="2">
    <source>
        <dbReference type="ARBA" id="ARBA00009840"/>
    </source>
</evidence>
<reference evidence="8" key="1">
    <citation type="journal article" date="2014" name="Int. J. Syst. Evol. Microbiol.">
        <title>Complete genome sequence of Corynebacterium casei LMG S-19264T (=DSM 44701T), isolated from a smear-ripened cheese.</title>
        <authorList>
            <consortium name="US DOE Joint Genome Institute (JGI-PGF)"/>
            <person name="Walter F."/>
            <person name="Albersmeier A."/>
            <person name="Kalinowski J."/>
            <person name="Ruckert C."/>
        </authorList>
    </citation>
    <scope>NUCLEOTIDE SEQUENCE</scope>
    <source>
        <strain evidence="8">JCM 19831</strain>
    </source>
</reference>
<protein>
    <recommendedName>
        <fullName evidence="10">DNA recombination protein RmuC</fullName>
    </recommendedName>
</protein>
<dbReference type="Proteomes" id="UP000642070">
    <property type="component" value="Unassembled WGS sequence"/>
</dbReference>
<evidence type="ECO:0000256" key="5">
    <source>
        <dbReference type="SAM" id="Coils"/>
    </source>
</evidence>
<feature type="transmembrane region" description="Helical" evidence="7">
    <location>
        <begin position="7"/>
        <end position="25"/>
    </location>
</feature>
<feature type="region of interest" description="Disordered" evidence="6">
    <location>
        <begin position="372"/>
        <end position="491"/>
    </location>
</feature>
<evidence type="ECO:0000256" key="3">
    <source>
        <dbReference type="ARBA" id="ARBA00023054"/>
    </source>
</evidence>
<keyword evidence="7" id="KW-0812">Transmembrane</keyword>
<organism evidence="8 9">
    <name type="scientific">Dactylosporangium sucinum</name>
    <dbReference type="NCBI Taxonomy" id="1424081"/>
    <lineage>
        <taxon>Bacteria</taxon>
        <taxon>Bacillati</taxon>
        <taxon>Actinomycetota</taxon>
        <taxon>Actinomycetes</taxon>
        <taxon>Micromonosporales</taxon>
        <taxon>Micromonosporaceae</taxon>
        <taxon>Dactylosporangium</taxon>
    </lineage>
</organism>
<feature type="coiled-coil region" evidence="5">
    <location>
        <begin position="73"/>
        <end position="100"/>
    </location>
</feature>
<evidence type="ECO:0000313" key="9">
    <source>
        <dbReference type="Proteomes" id="UP000642070"/>
    </source>
</evidence>
<feature type="compositionally biased region" description="Basic and acidic residues" evidence="6">
    <location>
        <begin position="464"/>
        <end position="476"/>
    </location>
</feature>
<feature type="compositionally biased region" description="Pro residues" evidence="6">
    <location>
        <begin position="377"/>
        <end position="420"/>
    </location>
</feature>
<keyword evidence="7" id="KW-0472">Membrane</keyword>
<reference evidence="8" key="2">
    <citation type="submission" date="2020-09" db="EMBL/GenBank/DDBJ databases">
        <authorList>
            <person name="Sun Q."/>
            <person name="Ohkuma M."/>
        </authorList>
    </citation>
    <scope>NUCLEOTIDE SEQUENCE</scope>
    <source>
        <strain evidence="8">JCM 19831</strain>
    </source>
</reference>
<dbReference type="AlphaFoldDB" id="A0A917TQM1"/>
<dbReference type="InterPro" id="IPR003798">
    <property type="entry name" value="DNA_recombination_RmuC"/>
</dbReference>
<evidence type="ECO:0000256" key="4">
    <source>
        <dbReference type="ARBA" id="ARBA00023172"/>
    </source>
</evidence>
<name>A0A917TQM1_9ACTN</name>
<comment type="function">
    <text evidence="1">Involved in DNA recombination.</text>
</comment>
<evidence type="ECO:0000256" key="6">
    <source>
        <dbReference type="SAM" id="MobiDB-lite"/>
    </source>
</evidence>
<evidence type="ECO:0000256" key="7">
    <source>
        <dbReference type="SAM" id="Phobius"/>
    </source>
</evidence>
<dbReference type="PANTHER" id="PTHR30563">
    <property type="entry name" value="DNA RECOMBINATION PROTEIN RMUC"/>
    <property type="match status" value="1"/>
</dbReference>
<gene>
    <name evidence="8" type="ORF">GCM10007977_037300</name>
</gene>
<feature type="compositionally biased region" description="Low complexity" evidence="6">
    <location>
        <begin position="421"/>
        <end position="462"/>
    </location>
</feature>
<dbReference type="Pfam" id="PF02646">
    <property type="entry name" value="RmuC"/>
    <property type="match status" value="1"/>
</dbReference>
<dbReference type="EMBL" id="BMPI01000016">
    <property type="protein sequence ID" value="GGM32523.1"/>
    <property type="molecule type" value="Genomic_DNA"/>
</dbReference>
<dbReference type="GO" id="GO:0006310">
    <property type="term" value="P:DNA recombination"/>
    <property type="evidence" value="ECO:0007669"/>
    <property type="project" value="UniProtKB-KW"/>
</dbReference>
<evidence type="ECO:0000256" key="1">
    <source>
        <dbReference type="ARBA" id="ARBA00003416"/>
    </source>
</evidence>
<keyword evidence="9" id="KW-1185">Reference proteome</keyword>
<feature type="compositionally biased region" description="Low complexity" evidence="6">
    <location>
        <begin position="479"/>
        <end position="489"/>
    </location>
</feature>
<keyword evidence="4" id="KW-0233">DNA recombination</keyword>
<comment type="similarity">
    <text evidence="2">Belongs to the RmuC family.</text>
</comment>
<evidence type="ECO:0000313" key="8">
    <source>
        <dbReference type="EMBL" id="GGM32523.1"/>
    </source>
</evidence>
<dbReference type="PANTHER" id="PTHR30563:SF0">
    <property type="entry name" value="DNA RECOMBINATION PROTEIN RMUC"/>
    <property type="match status" value="1"/>
</dbReference>